<keyword evidence="6" id="KW-0067">ATP-binding</keyword>
<dbReference type="Pfam" id="PF00069">
    <property type="entry name" value="Pkinase"/>
    <property type="match status" value="1"/>
</dbReference>
<keyword evidence="2" id="KW-0723">Serine/threonine-protein kinase</keyword>
<dbReference type="PANTHER" id="PTHR24363">
    <property type="entry name" value="SERINE/THREONINE PROTEIN KINASE"/>
    <property type="match status" value="1"/>
</dbReference>
<accession>A0A0X3QFM7</accession>
<comment type="catalytic activity">
    <reaction evidence="7">
        <text>L-threonyl-[protein] + ATP = O-phospho-L-threonyl-[protein] + ADP + H(+)</text>
        <dbReference type="Rhea" id="RHEA:46608"/>
        <dbReference type="Rhea" id="RHEA-COMP:11060"/>
        <dbReference type="Rhea" id="RHEA-COMP:11605"/>
        <dbReference type="ChEBI" id="CHEBI:15378"/>
        <dbReference type="ChEBI" id="CHEBI:30013"/>
        <dbReference type="ChEBI" id="CHEBI:30616"/>
        <dbReference type="ChEBI" id="CHEBI:61977"/>
        <dbReference type="ChEBI" id="CHEBI:456216"/>
        <dbReference type="EC" id="2.7.11.1"/>
    </reaction>
</comment>
<dbReference type="InterPro" id="IPR011009">
    <property type="entry name" value="Kinase-like_dom_sf"/>
</dbReference>
<dbReference type="InterPro" id="IPR011989">
    <property type="entry name" value="ARM-like"/>
</dbReference>
<gene>
    <name evidence="10" type="ORF">TR125080</name>
</gene>
<dbReference type="SMART" id="SM00220">
    <property type="entry name" value="S_TKc"/>
    <property type="match status" value="1"/>
</dbReference>
<dbReference type="Gene3D" id="1.10.510.10">
    <property type="entry name" value="Transferase(Phosphotransferase) domain 1"/>
    <property type="match status" value="1"/>
</dbReference>
<dbReference type="PANTHER" id="PTHR24363:SF0">
    <property type="entry name" value="SERINE_THREONINE KINASE LIKE DOMAIN CONTAINING 1"/>
    <property type="match status" value="1"/>
</dbReference>
<organism evidence="10">
    <name type="scientific">Schistocephalus solidus</name>
    <name type="common">Tapeworm</name>
    <dbReference type="NCBI Taxonomy" id="70667"/>
    <lineage>
        <taxon>Eukaryota</taxon>
        <taxon>Metazoa</taxon>
        <taxon>Spiralia</taxon>
        <taxon>Lophotrochozoa</taxon>
        <taxon>Platyhelminthes</taxon>
        <taxon>Cestoda</taxon>
        <taxon>Eucestoda</taxon>
        <taxon>Diphyllobothriidea</taxon>
        <taxon>Diphyllobothriidae</taxon>
        <taxon>Schistocephalus</taxon>
    </lineage>
</organism>
<reference evidence="10" key="1">
    <citation type="submission" date="2016-01" db="EMBL/GenBank/DDBJ databases">
        <title>Reference transcriptome for the parasite Schistocephalus solidus: insights into the molecular evolution of parasitism.</title>
        <authorList>
            <person name="Hebert F.O."/>
            <person name="Grambauer S."/>
            <person name="Barber I."/>
            <person name="Landry C.R."/>
            <person name="Aubin-Horth N."/>
        </authorList>
    </citation>
    <scope>NUCLEOTIDE SEQUENCE</scope>
</reference>
<dbReference type="Gene3D" id="1.25.10.10">
    <property type="entry name" value="Leucine-rich Repeat Variant"/>
    <property type="match status" value="1"/>
</dbReference>
<keyword evidence="3" id="KW-0808">Transferase</keyword>
<dbReference type="AlphaFoldDB" id="A0A0X3QFM7"/>
<dbReference type="GO" id="GO:0005524">
    <property type="term" value="F:ATP binding"/>
    <property type="evidence" value="ECO:0007669"/>
    <property type="project" value="UniProtKB-KW"/>
</dbReference>
<dbReference type="PROSITE" id="PS50011">
    <property type="entry name" value="PROTEIN_KINASE_DOM"/>
    <property type="match status" value="1"/>
</dbReference>
<sequence>MRIHEIYDITTVLGETRHTKSELAVHKFSEETFVIKRIECKDEQHANDAFEEVLKIKSFRHELFAEIKNVFIQWDEGVSTFYLYIIKQYMKMPNLSSYIKMYQGQRLIPLSFVERVLSSVADILFKMAELNLIHRAIHPGNIFTNEIKVRVSDAVPKSILSDIRSCTAEDQDDILIWAPPESLKCGEIVGKSDVWCLGFVLLHLMHCGTTCERDTLKLLKDAMKKGTIPKNIQNVLEEGYSPQLMHLVLRMIAPDVTERISIEELHAHEYIQALLEFTDSKRKLRRKRMMKPLSECNLPRTGGLRAMLNYLTDNIEHENCAAACLAWVAENACRADADVPDLLPLHVWRAIIVHNENSLVAEHALAILAHCTVVGKMHLEEAKSTASMGPNETTFLETLIDNSTFWNANTFQMIYDLIEKHASVDRVLGNGFALLDAVLCPPGHISFQTKVENAFWVKHGKLSQKLCEMGFVDLILGALRKVREGISELMRPALAVLWKLSVDRKNAKRFIEKGAFVAVYNAMKAYPQHTGILNEAALCVCALASETALTEEALTDLDVSALLLTMVENFLNYPDLCHNALLAMNTILRRSEKQALHFIQCVDMDSEAKAIKCLDYIYRTHFDNLTIIEAVCSVADAILSYDGIVEALAGELDKIKRLLKEILNRFPIIRGIGDVCACALRKIPAEYGQEDPVSTGTSMTTTS</sequence>
<evidence type="ECO:0000256" key="3">
    <source>
        <dbReference type="ARBA" id="ARBA00022679"/>
    </source>
</evidence>
<evidence type="ECO:0000256" key="4">
    <source>
        <dbReference type="ARBA" id="ARBA00022741"/>
    </source>
</evidence>
<dbReference type="InterPro" id="IPR016024">
    <property type="entry name" value="ARM-type_fold"/>
</dbReference>
<evidence type="ECO:0000256" key="5">
    <source>
        <dbReference type="ARBA" id="ARBA00022777"/>
    </source>
</evidence>
<proteinExistence type="predicted"/>
<comment type="catalytic activity">
    <reaction evidence="8">
        <text>L-seryl-[protein] + ATP = O-phospho-L-seryl-[protein] + ADP + H(+)</text>
        <dbReference type="Rhea" id="RHEA:17989"/>
        <dbReference type="Rhea" id="RHEA-COMP:9863"/>
        <dbReference type="Rhea" id="RHEA-COMP:11604"/>
        <dbReference type="ChEBI" id="CHEBI:15378"/>
        <dbReference type="ChEBI" id="CHEBI:29999"/>
        <dbReference type="ChEBI" id="CHEBI:30616"/>
        <dbReference type="ChEBI" id="CHEBI:83421"/>
        <dbReference type="ChEBI" id="CHEBI:456216"/>
        <dbReference type="EC" id="2.7.11.1"/>
    </reaction>
</comment>
<keyword evidence="4" id="KW-0547">Nucleotide-binding</keyword>
<name>A0A0X3QFM7_SCHSO</name>
<evidence type="ECO:0000313" key="10">
    <source>
        <dbReference type="EMBL" id="JAP58536.1"/>
    </source>
</evidence>
<evidence type="ECO:0000256" key="2">
    <source>
        <dbReference type="ARBA" id="ARBA00022527"/>
    </source>
</evidence>
<dbReference type="SUPFAM" id="SSF56112">
    <property type="entry name" value="Protein kinase-like (PK-like)"/>
    <property type="match status" value="1"/>
</dbReference>
<dbReference type="InterPro" id="IPR000719">
    <property type="entry name" value="Prot_kinase_dom"/>
</dbReference>
<dbReference type="EMBL" id="GEEE01004689">
    <property type="protein sequence ID" value="JAP58536.1"/>
    <property type="molecule type" value="Transcribed_RNA"/>
</dbReference>
<evidence type="ECO:0000256" key="1">
    <source>
        <dbReference type="ARBA" id="ARBA00012513"/>
    </source>
</evidence>
<protein>
    <recommendedName>
        <fullName evidence="1">non-specific serine/threonine protein kinase</fullName>
        <ecNumber evidence="1">2.7.11.1</ecNumber>
    </recommendedName>
</protein>
<dbReference type="GO" id="GO:0004674">
    <property type="term" value="F:protein serine/threonine kinase activity"/>
    <property type="evidence" value="ECO:0007669"/>
    <property type="project" value="UniProtKB-KW"/>
</dbReference>
<dbReference type="SUPFAM" id="SSF48371">
    <property type="entry name" value="ARM repeat"/>
    <property type="match status" value="1"/>
</dbReference>
<evidence type="ECO:0000256" key="6">
    <source>
        <dbReference type="ARBA" id="ARBA00022840"/>
    </source>
</evidence>
<evidence type="ECO:0000256" key="8">
    <source>
        <dbReference type="ARBA" id="ARBA00048679"/>
    </source>
</evidence>
<evidence type="ECO:0000259" key="9">
    <source>
        <dbReference type="PROSITE" id="PS50011"/>
    </source>
</evidence>
<keyword evidence="5" id="KW-0418">Kinase</keyword>
<feature type="domain" description="Protein kinase" evidence="9">
    <location>
        <begin position="7"/>
        <end position="271"/>
    </location>
</feature>
<evidence type="ECO:0000256" key="7">
    <source>
        <dbReference type="ARBA" id="ARBA00047899"/>
    </source>
</evidence>
<dbReference type="EC" id="2.7.11.1" evidence="1"/>